<protein>
    <submittedName>
        <fullName evidence="1">Uncharacterized protein</fullName>
    </submittedName>
</protein>
<evidence type="ECO:0000313" key="2">
    <source>
        <dbReference type="Proteomes" id="UP000194474"/>
    </source>
</evidence>
<accession>A0A1Y6ET10</accession>
<reference evidence="2" key="1">
    <citation type="submission" date="2017-04" db="EMBL/GenBank/DDBJ databases">
        <authorList>
            <person name="Varghese N."/>
            <person name="Submissions S."/>
        </authorList>
    </citation>
    <scope>NUCLEOTIDE SEQUENCE [LARGE SCALE GENOMIC DNA]</scope>
</reference>
<gene>
    <name evidence="1" type="ORF">SAMN06295905_1333</name>
</gene>
<sequence length="39" mass="4504">MGVRKKRRYCPEDDRMVLAEKETPNHLLHLVLSVVTLGV</sequence>
<keyword evidence="2" id="KW-1185">Reference proteome</keyword>
<proteinExistence type="predicted"/>
<organism evidence="1 2">
    <name type="scientific">Devosia lucknowensis</name>
    <dbReference type="NCBI Taxonomy" id="1096929"/>
    <lineage>
        <taxon>Bacteria</taxon>
        <taxon>Pseudomonadati</taxon>
        <taxon>Pseudomonadota</taxon>
        <taxon>Alphaproteobacteria</taxon>
        <taxon>Hyphomicrobiales</taxon>
        <taxon>Devosiaceae</taxon>
        <taxon>Devosia</taxon>
    </lineage>
</organism>
<evidence type="ECO:0000313" key="1">
    <source>
        <dbReference type="EMBL" id="SMQ65854.1"/>
    </source>
</evidence>
<dbReference type="AlphaFoldDB" id="A0A1Y6ET10"/>
<dbReference type="EMBL" id="FXWK01000001">
    <property type="protein sequence ID" value="SMQ65854.1"/>
    <property type="molecule type" value="Genomic_DNA"/>
</dbReference>
<dbReference type="Proteomes" id="UP000194474">
    <property type="component" value="Unassembled WGS sequence"/>
</dbReference>
<name>A0A1Y6ET10_9HYPH</name>